<dbReference type="EMBL" id="JAFBEV010000004">
    <property type="protein sequence ID" value="MBM7657279.1"/>
    <property type="molecule type" value="Genomic_DNA"/>
</dbReference>
<dbReference type="Proteomes" id="UP000823201">
    <property type="component" value="Unassembled WGS sequence"/>
</dbReference>
<gene>
    <name evidence="2" type="ORF">JOC27_000720</name>
</gene>
<organism evidence="2 3">
    <name type="scientific">Sporolactobacillus spathodeae</name>
    <dbReference type="NCBI Taxonomy" id="1465502"/>
    <lineage>
        <taxon>Bacteria</taxon>
        <taxon>Bacillati</taxon>
        <taxon>Bacillota</taxon>
        <taxon>Bacilli</taxon>
        <taxon>Bacillales</taxon>
        <taxon>Sporolactobacillaceae</taxon>
        <taxon>Sporolactobacillus</taxon>
    </lineage>
</organism>
<dbReference type="SUPFAM" id="SSF109604">
    <property type="entry name" value="HD-domain/PDEase-like"/>
    <property type="match status" value="1"/>
</dbReference>
<dbReference type="CDD" id="cd00077">
    <property type="entry name" value="HDc"/>
    <property type="match status" value="1"/>
</dbReference>
<dbReference type="Pfam" id="PF13487">
    <property type="entry name" value="HD_5"/>
    <property type="match status" value="1"/>
</dbReference>
<evidence type="ECO:0000313" key="3">
    <source>
        <dbReference type="Proteomes" id="UP000823201"/>
    </source>
</evidence>
<name>A0ABS2Q7Y8_9BACL</name>
<dbReference type="InterPro" id="IPR037522">
    <property type="entry name" value="HD_GYP_dom"/>
</dbReference>
<dbReference type="SMART" id="SM00471">
    <property type="entry name" value="HDc"/>
    <property type="match status" value="1"/>
</dbReference>
<sequence length="566" mass="64923">MTMSVKVKQLAEGYLLGQDVYINSKIRYHSGTYITRQMAEDIASQGICNIKVLSDKIPSFNFSDKHKISKHDVHLLTERFQNDIAPLADELRYGHILHSETSYKWLHQLYLQLFSNPTIRLLMDSLKQWDPICYTHSIDVFILCSLFVYQLDEELPKDFVIGALLHDIGKLFTPRAILLKTGKLTEREYQQITQHAADGAALLKQFKFSEETCRIALSHHERMNGQGYPNQQIIEKNDCALKLIMIADVYSALTLNRSYRKPMHATKALEIILRDAVSRQLFDLATCYQFIQFIRIYPPASKVILSNGQKGSIIENPKGSDILPRIKLEDSQTIVQLPKDLSITIEKVTGWAINQLHLQAKQLWTEYIQCLIDGNSLNALQCLEKLSDSKRVENVFIDIFARALSEIEAGKAQKRWTTADELIARETTVTLLDWRMLRFATELKVHMGRIIIANLSRPKDLVIYKMINSLLTINGWKSYFLAEQVAEKELLDMIAQKDCAYLCLSLTEREQLPIIEHLLHSLTVRYPNLTVFIHGAYADLLHPDPDLDVHMSATIDQFVAHMSSCF</sequence>
<dbReference type="PANTHER" id="PTHR43155:SF2">
    <property type="entry name" value="CYCLIC DI-GMP PHOSPHODIESTERASE PA4108"/>
    <property type="match status" value="1"/>
</dbReference>
<dbReference type="InterPro" id="IPR006675">
    <property type="entry name" value="HDIG_dom"/>
</dbReference>
<feature type="domain" description="HD-GYP" evidence="1">
    <location>
        <begin position="111"/>
        <end position="306"/>
    </location>
</feature>
<dbReference type="Gene3D" id="1.10.3210.10">
    <property type="entry name" value="Hypothetical protein af1432"/>
    <property type="match status" value="1"/>
</dbReference>
<dbReference type="PROSITE" id="PS51832">
    <property type="entry name" value="HD_GYP"/>
    <property type="match status" value="1"/>
</dbReference>
<protein>
    <submittedName>
        <fullName evidence="2">Nucleotidyltransferase with HDIG domain</fullName>
    </submittedName>
</protein>
<dbReference type="InterPro" id="IPR003607">
    <property type="entry name" value="HD/PDEase_dom"/>
</dbReference>
<accession>A0ABS2Q7Y8</accession>
<proteinExistence type="predicted"/>
<dbReference type="RefSeq" id="WP_205005615.1">
    <property type="nucleotide sequence ID" value="NZ_CBCRXA010000016.1"/>
</dbReference>
<comment type="caution">
    <text evidence="2">The sequence shown here is derived from an EMBL/GenBank/DDBJ whole genome shotgun (WGS) entry which is preliminary data.</text>
</comment>
<keyword evidence="3" id="KW-1185">Reference proteome</keyword>
<evidence type="ECO:0000313" key="2">
    <source>
        <dbReference type="EMBL" id="MBM7657279.1"/>
    </source>
</evidence>
<dbReference type="PANTHER" id="PTHR43155">
    <property type="entry name" value="CYCLIC DI-GMP PHOSPHODIESTERASE PA4108-RELATED"/>
    <property type="match status" value="1"/>
</dbReference>
<reference evidence="2 3" key="1">
    <citation type="submission" date="2021-01" db="EMBL/GenBank/DDBJ databases">
        <title>Genomic Encyclopedia of Type Strains, Phase IV (KMG-IV): sequencing the most valuable type-strain genomes for metagenomic binning, comparative biology and taxonomic classification.</title>
        <authorList>
            <person name="Goeker M."/>
        </authorList>
    </citation>
    <scope>NUCLEOTIDE SEQUENCE [LARGE SCALE GENOMIC DNA]</scope>
    <source>
        <strain evidence="2 3">DSM 100968</strain>
    </source>
</reference>
<dbReference type="NCBIfam" id="TIGR00277">
    <property type="entry name" value="HDIG"/>
    <property type="match status" value="1"/>
</dbReference>
<evidence type="ECO:0000259" key="1">
    <source>
        <dbReference type="PROSITE" id="PS51832"/>
    </source>
</evidence>